<evidence type="ECO:0000313" key="2">
    <source>
        <dbReference type="EMBL" id="MRW96299.1"/>
    </source>
</evidence>
<feature type="transmembrane region" description="Helical" evidence="1">
    <location>
        <begin position="5"/>
        <end position="24"/>
    </location>
</feature>
<dbReference type="RefSeq" id="WP_151110577.1">
    <property type="nucleotide sequence ID" value="NZ_WKJQ01000001.1"/>
</dbReference>
<evidence type="ECO:0000313" key="3">
    <source>
        <dbReference type="Proteomes" id="UP000443423"/>
    </source>
</evidence>
<keyword evidence="1" id="KW-1133">Transmembrane helix</keyword>
<proteinExistence type="predicted"/>
<protein>
    <submittedName>
        <fullName evidence="2">Uncharacterized protein</fullName>
    </submittedName>
</protein>
<dbReference type="Proteomes" id="UP000443423">
    <property type="component" value="Unassembled WGS sequence"/>
</dbReference>
<feature type="transmembrane region" description="Helical" evidence="1">
    <location>
        <begin position="103"/>
        <end position="122"/>
    </location>
</feature>
<name>A0A6A8G5J0_9EURY</name>
<comment type="caution">
    <text evidence="2">The sequence shown here is derived from an EMBL/GenBank/DDBJ whole genome shotgun (WGS) entry which is preliminary data.</text>
</comment>
<evidence type="ECO:0000256" key="1">
    <source>
        <dbReference type="SAM" id="Phobius"/>
    </source>
</evidence>
<dbReference type="EMBL" id="WKJQ01000001">
    <property type="protein sequence ID" value="MRW96299.1"/>
    <property type="molecule type" value="Genomic_DNA"/>
</dbReference>
<accession>A0A6A8G5J0</accession>
<dbReference type="AlphaFoldDB" id="A0A6A8G5J0"/>
<keyword evidence="1" id="KW-0812">Transmembrane</keyword>
<reference evidence="2 3" key="1">
    <citation type="submission" date="2019-11" db="EMBL/GenBank/DDBJ databases">
        <title>Whole genome sequence of Haloferax sp. MBLA0078.</title>
        <authorList>
            <person name="Seo M.-J."/>
            <person name="Cho E.-S."/>
        </authorList>
    </citation>
    <scope>NUCLEOTIDE SEQUENCE [LARGE SCALE GENOMIC DNA]</scope>
    <source>
        <strain evidence="2 3">MBLA0078</strain>
    </source>
</reference>
<gene>
    <name evidence="2" type="ORF">GJR99_06895</name>
</gene>
<sequence length="123" mass="13264">MIPDLLVGLGISGFFLFIGIAPWYHPTLFLPYFDSDDVDPWPQLSFTLAAYLGGAFFVLTVEVNLYFVQAIVSVTIGVAVLLRHDRNPRGDDSIWPSRGAAKASLGVGGVFAFFGVLATVGLI</sequence>
<feature type="transmembrane region" description="Helical" evidence="1">
    <location>
        <begin position="49"/>
        <end position="82"/>
    </location>
</feature>
<keyword evidence="1" id="KW-0472">Membrane</keyword>
<organism evidence="2 3">
    <name type="scientific">Haloferax marinum</name>
    <dbReference type="NCBI Taxonomy" id="2666143"/>
    <lineage>
        <taxon>Archaea</taxon>
        <taxon>Methanobacteriati</taxon>
        <taxon>Methanobacteriota</taxon>
        <taxon>Stenosarchaea group</taxon>
        <taxon>Halobacteria</taxon>
        <taxon>Halobacteriales</taxon>
        <taxon>Haloferacaceae</taxon>
        <taxon>Haloferax</taxon>
    </lineage>
</organism>
<keyword evidence="3" id="KW-1185">Reference proteome</keyword>